<dbReference type="AlphaFoldDB" id="A0A8S9SSM3"/>
<reference evidence="2" key="1">
    <citation type="submission" date="2019-12" db="EMBL/GenBank/DDBJ databases">
        <title>Genome sequencing and annotation of Brassica cretica.</title>
        <authorList>
            <person name="Studholme D.J."/>
            <person name="Sarris P."/>
        </authorList>
    </citation>
    <scope>NUCLEOTIDE SEQUENCE</scope>
    <source>
        <strain evidence="2">PFS-109/04</strain>
        <tissue evidence="2">Leaf</tissue>
    </source>
</reference>
<gene>
    <name evidence="2" type="ORF">F2Q69_00037081</name>
</gene>
<dbReference type="PANTHER" id="PTHR32175">
    <property type="entry name" value="PROTEIN, PUTATIVE, EXPRESSED-RELATED"/>
    <property type="match status" value="1"/>
</dbReference>
<dbReference type="PANTHER" id="PTHR32175:SF22">
    <property type="entry name" value="SULFOTRANSFERASE"/>
    <property type="match status" value="1"/>
</dbReference>
<feature type="transmembrane region" description="Helical" evidence="1">
    <location>
        <begin position="38"/>
        <end position="56"/>
    </location>
</feature>
<keyword evidence="1" id="KW-0472">Membrane</keyword>
<comment type="caution">
    <text evidence="2">The sequence shown here is derived from an EMBL/GenBank/DDBJ whole genome shotgun (WGS) entry which is preliminary data.</text>
</comment>
<name>A0A8S9SSM3_BRACR</name>
<dbReference type="InterPro" id="IPR052796">
    <property type="entry name" value="Nod_factor_sulfotransferase"/>
</dbReference>
<accession>A0A8S9SSM3</accession>
<evidence type="ECO:0000256" key="1">
    <source>
        <dbReference type="SAM" id="Phobius"/>
    </source>
</evidence>
<sequence>MNPSPPPLYFRSFQKHQWPSSSVYTESNCYKQPKRTPLFLRMIVLVFAMVCGLYIYSVCLKQFSVETSQLVPTRITTRIHYPKPQTFSRSECGHNLVRFFSILSMQRSGSGWFKTLSRGSSSNDGKPRRSRELASLFAETAAAEMKKFKRNP</sequence>
<keyword evidence="1" id="KW-1133">Transmembrane helix</keyword>
<evidence type="ECO:0000313" key="2">
    <source>
        <dbReference type="EMBL" id="KAF3603085.1"/>
    </source>
</evidence>
<protein>
    <submittedName>
        <fullName evidence="2">Uncharacterized protein</fullName>
    </submittedName>
</protein>
<evidence type="ECO:0000313" key="3">
    <source>
        <dbReference type="Proteomes" id="UP000712600"/>
    </source>
</evidence>
<organism evidence="2 3">
    <name type="scientific">Brassica cretica</name>
    <name type="common">Mustard</name>
    <dbReference type="NCBI Taxonomy" id="69181"/>
    <lineage>
        <taxon>Eukaryota</taxon>
        <taxon>Viridiplantae</taxon>
        <taxon>Streptophyta</taxon>
        <taxon>Embryophyta</taxon>
        <taxon>Tracheophyta</taxon>
        <taxon>Spermatophyta</taxon>
        <taxon>Magnoliopsida</taxon>
        <taxon>eudicotyledons</taxon>
        <taxon>Gunneridae</taxon>
        <taxon>Pentapetalae</taxon>
        <taxon>rosids</taxon>
        <taxon>malvids</taxon>
        <taxon>Brassicales</taxon>
        <taxon>Brassicaceae</taxon>
        <taxon>Brassiceae</taxon>
        <taxon>Brassica</taxon>
    </lineage>
</organism>
<dbReference type="EMBL" id="QGKX02000004">
    <property type="protein sequence ID" value="KAF3603085.1"/>
    <property type="molecule type" value="Genomic_DNA"/>
</dbReference>
<dbReference type="Proteomes" id="UP000712600">
    <property type="component" value="Unassembled WGS sequence"/>
</dbReference>
<proteinExistence type="predicted"/>
<keyword evidence="1" id="KW-0812">Transmembrane</keyword>